<dbReference type="GO" id="GO:0005886">
    <property type="term" value="C:plasma membrane"/>
    <property type="evidence" value="ECO:0007669"/>
    <property type="project" value="UniProtKB-SubCell"/>
</dbReference>
<evidence type="ECO:0000259" key="9">
    <source>
        <dbReference type="PROSITE" id="PS50850"/>
    </source>
</evidence>
<feature type="transmembrane region" description="Helical" evidence="8">
    <location>
        <begin position="95"/>
        <end position="114"/>
    </location>
</feature>
<feature type="transmembrane region" description="Helical" evidence="8">
    <location>
        <begin position="28"/>
        <end position="51"/>
    </location>
</feature>
<organism evidence="10 11">
    <name type="scientific">Azospirillum oryzae</name>
    <dbReference type="NCBI Taxonomy" id="286727"/>
    <lineage>
        <taxon>Bacteria</taxon>
        <taxon>Pseudomonadati</taxon>
        <taxon>Pseudomonadota</taxon>
        <taxon>Alphaproteobacteria</taxon>
        <taxon>Rhodospirillales</taxon>
        <taxon>Azospirillaceae</taxon>
        <taxon>Azospirillum</taxon>
    </lineage>
</organism>
<comment type="subcellular location">
    <subcellularLocation>
        <location evidence="1">Cell membrane</location>
        <topology evidence="1">Multi-pass membrane protein</topology>
    </subcellularLocation>
</comment>
<dbReference type="AlphaFoldDB" id="A0A1X7HNV9"/>
<dbReference type="Gene3D" id="1.20.1250.20">
    <property type="entry name" value="MFS general substrate transporter like domains"/>
    <property type="match status" value="1"/>
</dbReference>
<protein>
    <submittedName>
        <fullName evidence="10">Drug resistance transporter, EmrB/QacA subfamily</fullName>
    </submittedName>
</protein>
<feature type="transmembrane region" description="Helical" evidence="8">
    <location>
        <begin position="348"/>
        <end position="370"/>
    </location>
</feature>
<evidence type="ECO:0000256" key="3">
    <source>
        <dbReference type="ARBA" id="ARBA00022475"/>
    </source>
</evidence>
<evidence type="ECO:0000256" key="7">
    <source>
        <dbReference type="SAM" id="MobiDB-lite"/>
    </source>
</evidence>
<feature type="transmembrane region" description="Helical" evidence="8">
    <location>
        <begin position="453"/>
        <end position="472"/>
    </location>
</feature>
<dbReference type="OrthoDB" id="2414439at2"/>
<feature type="compositionally biased region" description="Basic and acidic residues" evidence="7">
    <location>
        <begin position="493"/>
        <end position="507"/>
    </location>
</feature>
<name>A0A1X7HNV9_9PROT</name>
<dbReference type="InterPro" id="IPR020846">
    <property type="entry name" value="MFS_dom"/>
</dbReference>
<evidence type="ECO:0000256" key="4">
    <source>
        <dbReference type="ARBA" id="ARBA00022692"/>
    </source>
</evidence>
<keyword evidence="6 8" id="KW-0472">Membrane</keyword>
<feature type="transmembrane region" description="Helical" evidence="8">
    <location>
        <begin position="316"/>
        <end position="336"/>
    </location>
</feature>
<dbReference type="PANTHER" id="PTHR42718:SF46">
    <property type="entry name" value="BLR6921 PROTEIN"/>
    <property type="match status" value="1"/>
</dbReference>
<keyword evidence="2" id="KW-0813">Transport</keyword>
<evidence type="ECO:0000256" key="6">
    <source>
        <dbReference type="ARBA" id="ARBA00023136"/>
    </source>
</evidence>
<dbReference type="SUPFAM" id="SSF103473">
    <property type="entry name" value="MFS general substrate transporter"/>
    <property type="match status" value="1"/>
</dbReference>
<feature type="transmembrane region" description="Helical" evidence="8">
    <location>
        <begin position="213"/>
        <end position="234"/>
    </location>
</feature>
<dbReference type="InterPro" id="IPR036259">
    <property type="entry name" value="MFS_trans_sf"/>
</dbReference>
<keyword evidence="3" id="KW-1003">Cell membrane</keyword>
<evidence type="ECO:0000313" key="10">
    <source>
        <dbReference type="EMBL" id="SMF89976.1"/>
    </source>
</evidence>
<keyword evidence="5 8" id="KW-1133">Transmembrane helix</keyword>
<feature type="transmembrane region" description="Helical" evidence="8">
    <location>
        <begin position="284"/>
        <end position="304"/>
    </location>
</feature>
<feature type="transmembrane region" description="Helical" evidence="8">
    <location>
        <begin position="182"/>
        <end position="201"/>
    </location>
</feature>
<dbReference type="GO" id="GO:0022857">
    <property type="term" value="F:transmembrane transporter activity"/>
    <property type="evidence" value="ECO:0007669"/>
    <property type="project" value="InterPro"/>
</dbReference>
<evidence type="ECO:0000256" key="8">
    <source>
        <dbReference type="SAM" id="Phobius"/>
    </source>
</evidence>
<accession>A0A1X7HNV9</accession>
<dbReference type="EMBL" id="FXAK01000009">
    <property type="protein sequence ID" value="SMF89976.1"/>
    <property type="molecule type" value="Genomic_DNA"/>
</dbReference>
<dbReference type="Proteomes" id="UP000192936">
    <property type="component" value="Unassembled WGS sequence"/>
</dbReference>
<evidence type="ECO:0000256" key="1">
    <source>
        <dbReference type="ARBA" id="ARBA00004651"/>
    </source>
</evidence>
<feature type="region of interest" description="Disordered" evidence="7">
    <location>
        <begin position="480"/>
        <end position="507"/>
    </location>
</feature>
<feature type="transmembrane region" description="Helical" evidence="8">
    <location>
        <begin position="246"/>
        <end position="263"/>
    </location>
</feature>
<dbReference type="PANTHER" id="PTHR42718">
    <property type="entry name" value="MAJOR FACILITATOR SUPERFAMILY MULTIDRUG TRANSPORTER MFSC"/>
    <property type="match status" value="1"/>
</dbReference>
<feature type="transmembrane region" description="Helical" evidence="8">
    <location>
        <begin position="420"/>
        <end position="441"/>
    </location>
</feature>
<feature type="transmembrane region" description="Helical" evidence="8">
    <location>
        <begin position="155"/>
        <end position="176"/>
    </location>
</feature>
<dbReference type="CDD" id="cd17321">
    <property type="entry name" value="MFS_MMR_MDR_like"/>
    <property type="match status" value="1"/>
</dbReference>
<evidence type="ECO:0000256" key="2">
    <source>
        <dbReference type="ARBA" id="ARBA00022448"/>
    </source>
</evidence>
<dbReference type="STRING" id="286727.SAMN02982917_6921"/>
<evidence type="ECO:0000313" key="11">
    <source>
        <dbReference type="Proteomes" id="UP000192936"/>
    </source>
</evidence>
<reference evidence="10 11" key="1">
    <citation type="submission" date="2017-04" db="EMBL/GenBank/DDBJ databases">
        <authorList>
            <person name="Afonso C.L."/>
            <person name="Miller P.J."/>
            <person name="Scott M.A."/>
            <person name="Spackman E."/>
            <person name="Goraichik I."/>
            <person name="Dimitrov K.M."/>
            <person name="Suarez D.L."/>
            <person name="Swayne D.E."/>
        </authorList>
    </citation>
    <scope>NUCLEOTIDE SEQUENCE [LARGE SCALE GENOMIC DNA]</scope>
    <source>
        <strain evidence="10 11">A2P</strain>
    </source>
</reference>
<feature type="transmembrane region" description="Helical" evidence="8">
    <location>
        <begin position="63"/>
        <end position="83"/>
    </location>
</feature>
<sequence>MTNRTTGSPPSRNGVRVQPPAVPVNRTVILAIILLSYVMIVLDVSIVITGLPKIQAELGFTDAGLSWVSNAYTLAFGGCLLIGARAGDIFGRRRMFVTGLTIFVIASLLIGAAQTPLWLIAARAVQGFGSAILAPSTLALLQTNFPAGPERTRAISYYASAAGVSASVGLVLGGVLADWLSWRVGFFINGPIGVGLVLVALRAVRETRPQSGAFDLIGAVTSTLGMSALVLGIVNSAADGWSSTRTLQALAASGALLAIFVLTERVVKQPIMPLRLFASRERSAAYAARMLFIGANVGFFFFSTQLMQGVLGYSPAMAGLAFLPATITNFLVALGAPRLIAQIGSRNVLVGSMLFGLIGIAWLSGASAGGDYWVDLGLPMLLIGIGQGGALGPLTLSGVADVPAADAGAASGLVNTAHQIGGSLGLGLQVAAAAIGAGAFTGRELLAHRVGNAMGCAVLLVVLALLVVLVAVPRAKPAEVVPTGVPRQSPEGSMERPLARERVQEER</sequence>
<dbReference type="PROSITE" id="PS50850">
    <property type="entry name" value="MFS"/>
    <property type="match status" value="1"/>
</dbReference>
<proteinExistence type="predicted"/>
<feature type="transmembrane region" description="Helical" evidence="8">
    <location>
        <begin position="120"/>
        <end position="143"/>
    </location>
</feature>
<evidence type="ECO:0000256" key="5">
    <source>
        <dbReference type="ARBA" id="ARBA00022989"/>
    </source>
</evidence>
<dbReference type="Pfam" id="PF07690">
    <property type="entry name" value="MFS_1"/>
    <property type="match status" value="1"/>
</dbReference>
<keyword evidence="4 8" id="KW-0812">Transmembrane</keyword>
<dbReference type="InterPro" id="IPR011701">
    <property type="entry name" value="MFS"/>
</dbReference>
<dbReference type="Gene3D" id="1.20.1720.10">
    <property type="entry name" value="Multidrug resistance protein D"/>
    <property type="match status" value="1"/>
</dbReference>
<gene>
    <name evidence="10" type="ORF">SAMN02982917_6921</name>
</gene>
<feature type="domain" description="Major facilitator superfamily (MFS) profile" evidence="9">
    <location>
        <begin position="29"/>
        <end position="476"/>
    </location>
</feature>